<dbReference type="Pfam" id="PF12680">
    <property type="entry name" value="SnoaL_2"/>
    <property type="match status" value="1"/>
</dbReference>
<sequence>MHSEARPTPRDDLAHYLRSYVQEMAFGDEDPDLVMDRYHTPDIAWLTDGLHLDRARLIAHARPARRNVTRCDLHVHDTLICGDRVAARYTMTAVTRGRTIVTEIHMFGRLAPDGRLRRIDQLTRTPPATAQR</sequence>
<dbReference type="SUPFAM" id="SSF54427">
    <property type="entry name" value="NTF2-like"/>
    <property type="match status" value="1"/>
</dbReference>
<accession>A0ABY9ZTH5</accession>
<keyword evidence="3" id="KW-1185">Reference proteome</keyword>
<feature type="domain" description="SnoaL-like" evidence="1">
    <location>
        <begin position="19"/>
        <end position="118"/>
    </location>
</feature>
<protein>
    <submittedName>
        <fullName evidence="2">Nuclear transport factor 2 family protein</fullName>
    </submittedName>
</protein>
<dbReference type="InterPro" id="IPR037401">
    <property type="entry name" value="SnoaL-like"/>
</dbReference>
<dbReference type="InterPro" id="IPR032710">
    <property type="entry name" value="NTF2-like_dom_sf"/>
</dbReference>
<dbReference type="RefSeq" id="WP_313720198.1">
    <property type="nucleotide sequence ID" value="NZ_CP134876.1"/>
</dbReference>
<dbReference type="Gene3D" id="3.10.450.50">
    <property type="match status" value="1"/>
</dbReference>
<evidence type="ECO:0000313" key="3">
    <source>
        <dbReference type="Proteomes" id="UP001303001"/>
    </source>
</evidence>
<evidence type="ECO:0000313" key="2">
    <source>
        <dbReference type="EMBL" id="WNM38538.1"/>
    </source>
</evidence>
<evidence type="ECO:0000259" key="1">
    <source>
        <dbReference type="Pfam" id="PF12680"/>
    </source>
</evidence>
<proteinExistence type="predicted"/>
<dbReference type="EMBL" id="CP134876">
    <property type="protein sequence ID" value="WNM38538.1"/>
    <property type="molecule type" value="Genomic_DNA"/>
</dbReference>
<organism evidence="2 3">
    <name type="scientific">Micromonospora halotolerans</name>
    <dbReference type="NCBI Taxonomy" id="709879"/>
    <lineage>
        <taxon>Bacteria</taxon>
        <taxon>Bacillati</taxon>
        <taxon>Actinomycetota</taxon>
        <taxon>Actinomycetes</taxon>
        <taxon>Micromonosporales</taxon>
        <taxon>Micromonosporaceae</taxon>
        <taxon>Micromonospora</taxon>
    </lineage>
</organism>
<reference evidence="2 3" key="1">
    <citation type="submission" date="2023-09" db="EMBL/GenBank/DDBJ databases">
        <title>Micromonospora halotolerans DSM 45598 genome sequence.</title>
        <authorList>
            <person name="Mo P."/>
        </authorList>
    </citation>
    <scope>NUCLEOTIDE SEQUENCE [LARGE SCALE GENOMIC DNA]</scope>
    <source>
        <strain evidence="2 3">DSM 45598</strain>
    </source>
</reference>
<dbReference type="Proteomes" id="UP001303001">
    <property type="component" value="Chromosome"/>
</dbReference>
<name>A0ABY9ZTH5_9ACTN</name>
<gene>
    <name evidence="2" type="ORF">RMN56_25895</name>
</gene>